<name>A0A7C8IPG4_9PEZI</name>
<sequence length="267" mass="30444">MLENPTLIYEGPATPWLDRQPAPLILLHDGGGTTFSYHCLYPIGRTLYGIHNARLDEGGYWDSGISGMAAHYIELIEKVFPQGGEILLGGWSLGGLLSLEVAWQLANRPVDSKQPKFKVLGMIFIDSVYTKRLYELRHMPELTAQPIVKSPEELKAMPLREKVDLNMTHARMMIAHWEMPDWKGREAEIPPTIIMRAKELVREDGESFVDHSRKFRLLGWDLYHSACWVKEVVDLDGHHFNIFEDKYLKDITAKIAAAADELDPHDL</sequence>
<evidence type="ECO:0000259" key="1">
    <source>
        <dbReference type="Pfam" id="PF00975"/>
    </source>
</evidence>
<feature type="domain" description="Thioesterase" evidence="1">
    <location>
        <begin position="23"/>
        <end position="131"/>
    </location>
</feature>
<accession>A0A7C8IPG4</accession>
<dbReference type="InterPro" id="IPR001031">
    <property type="entry name" value="Thioesterase"/>
</dbReference>
<protein>
    <recommendedName>
        <fullName evidence="1">Thioesterase domain-containing protein</fullName>
    </recommendedName>
</protein>
<dbReference type="Gene3D" id="3.40.50.1820">
    <property type="entry name" value="alpha/beta hydrolase"/>
    <property type="match status" value="1"/>
</dbReference>
<evidence type="ECO:0000313" key="3">
    <source>
        <dbReference type="Proteomes" id="UP000481858"/>
    </source>
</evidence>
<reference evidence="2 3" key="1">
    <citation type="submission" date="2019-12" db="EMBL/GenBank/DDBJ databases">
        <title>Draft genome sequence of the ascomycete Xylaria multiplex DSM 110363.</title>
        <authorList>
            <person name="Buettner E."/>
            <person name="Kellner H."/>
        </authorList>
    </citation>
    <scope>NUCLEOTIDE SEQUENCE [LARGE SCALE GENOMIC DNA]</scope>
    <source>
        <strain evidence="2 3">DSM 110363</strain>
    </source>
</reference>
<dbReference type="SUPFAM" id="SSF53474">
    <property type="entry name" value="alpha/beta-Hydrolases"/>
    <property type="match status" value="1"/>
</dbReference>
<dbReference type="OrthoDB" id="10253869at2759"/>
<dbReference type="InterPro" id="IPR029058">
    <property type="entry name" value="AB_hydrolase_fold"/>
</dbReference>
<dbReference type="EMBL" id="WUBL01000107">
    <property type="protein sequence ID" value="KAF2965725.1"/>
    <property type="molecule type" value="Genomic_DNA"/>
</dbReference>
<proteinExistence type="predicted"/>
<dbReference type="Proteomes" id="UP000481858">
    <property type="component" value="Unassembled WGS sequence"/>
</dbReference>
<dbReference type="AlphaFoldDB" id="A0A7C8IPG4"/>
<gene>
    <name evidence="2" type="ORF">GQX73_g7845</name>
</gene>
<dbReference type="InParanoid" id="A0A7C8IPG4"/>
<organism evidence="2 3">
    <name type="scientific">Xylaria multiplex</name>
    <dbReference type="NCBI Taxonomy" id="323545"/>
    <lineage>
        <taxon>Eukaryota</taxon>
        <taxon>Fungi</taxon>
        <taxon>Dikarya</taxon>
        <taxon>Ascomycota</taxon>
        <taxon>Pezizomycotina</taxon>
        <taxon>Sordariomycetes</taxon>
        <taxon>Xylariomycetidae</taxon>
        <taxon>Xylariales</taxon>
        <taxon>Xylariaceae</taxon>
        <taxon>Xylaria</taxon>
    </lineage>
</organism>
<evidence type="ECO:0000313" key="2">
    <source>
        <dbReference type="EMBL" id="KAF2965725.1"/>
    </source>
</evidence>
<dbReference type="Pfam" id="PF00975">
    <property type="entry name" value="Thioesterase"/>
    <property type="match status" value="1"/>
</dbReference>
<keyword evidence="3" id="KW-1185">Reference proteome</keyword>
<comment type="caution">
    <text evidence="2">The sequence shown here is derived from an EMBL/GenBank/DDBJ whole genome shotgun (WGS) entry which is preliminary data.</text>
</comment>